<evidence type="ECO:0000256" key="7">
    <source>
        <dbReference type="RuleBase" id="RU361161"/>
    </source>
</evidence>
<dbReference type="InterPro" id="IPR036881">
    <property type="entry name" value="Glyco_hydro_3_C_sf"/>
</dbReference>
<proteinExistence type="inferred from homology"/>
<dbReference type="InterPro" id="IPR019800">
    <property type="entry name" value="Glyco_hydro_3_AS"/>
</dbReference>
<dbReference type="EC" id="3.2.1.21" evidence="3"/>
<gene>
    <name evidence="11" type="ORF">V5J35_003025</name>
</gene>
<accession>A0ABV2SJB0</accession>
<name>A0ABV2SJB0_9GAMM</name>
<dbReference type="Gene3D" id="3.20.20.300">
    <property type="entry name" value="Glycoside hydrolase, family 3, N-terminal domain"/>
    <property type="match status" value="1"/>
</dbReference>
<dbReference type="PRINTS" id="PR00133">
    <property type="entry name" value="GLHYDRLASE3"/>
</dbReference>
<keyword evidence="5 7" id="KW-0378">Hydrolase</keyword>
<evidence type="ECO:0000259" key="10">
    <source>
        <dbReference type="SMART" id="SM01217"/>
    </source>
</evidence>
<evidence type="ECO:0000313" key="11">
    <source>
        <dbReference type="EMBL" id="MET4757833.1"/>
    </source>
</evidence>
<keyword evidence="12" id="KW-1185">Reference proteome</keyword>
<dbReference type="RefSeq" id="WP_354007958.1">
    <property type="nucleotide sequence ID" value="NZ_JBEWTA010000001.1"/>
</dbReference>
<dbReference type="SMART" id="SM01217">
    <property type="entry name" value="Fn3_like"/>
    <property type="match status" value="1"/>
</dbReference>
<dbReference type="SUPFAM" id="SSF51445">
    <property type="entry name" value="(Trans)glycosidases"/>
    <property type="match status" value="1"/>
</dbReference>
<evidence type="ECO:0000256" key="5">
    <source>
        <dbReference type="ARBA" id="ARBA00022801"/>
    </source>
</evidence>
<dbReference type="GO" id="GO:0008422">
    <property type="term" value="F:beta-glucosidase activity"/>
    <property type="evidence" value="ECO:0007669"/>
    <property type="project" value="UniProtKB-EC"/>
</dbReference>
<evidence type="ECO:0000256" key="9">
    <source>
        <dbReference type="SAM" id="SignalP"/>
    </source>
</evidence>
<evidence type="ECO:0000256" key="8">
    <source>
        <dbReference type="SAM" id="MobiDB-lite"/>
    </source>
</evidence>
<feature type="chain" id="PRO_5047183135" description="beta-glucosidase" evidence="9">
    <location>
        <begin position="22"/>
        <end position="794"/>
    </location>
</feature>
<dbReference type="Pfam" id="PF14310">
    <property type="entry name" value="Fn3-like"/>
    <property type="match status" value="1"/>
</dbReference>
<keyword evidence="4 9" id="KW-0732">Signal</keyword>
<dbReference type="InterPro" id="IPR036962">
    <property type="entry name" value="Glyco_hydro_3_N_sf"/>
</dbReference>
<comment type="catalytic activity">
    <reaction evidence="1">
        <text>Hydrolysis of terminal, non-reducing beta-D-glucosyl residues with release of beta-D-glucose.</text>
        <dbReference type="EC" id="3.2.1.21"/>
    </reaction>
</comment>
<feature type="signal peptide" evidence="9">
    <location>
        <begin position="1"/>
        <end position="21"/>
    </location>
</feature>
<dbReference type="EMBL" id="JBEWTB010000002">
    <property type="protein sequence ID" value="MET4757833.1"/>
    <property type="molecule type" value="Genomic_DNA"/>
</dbReference>
<dbReference type="InterPro" id="IPR013783">
    <property type="entry name" value="Ig-like_fold"/>
</dbReference>
<dbReference type="Pfam" id="PF00933">
    <property type="entry name" value="Glyco_hydro_3"/>
    <property type="match status" value="1"/>
</dbReference>
<feature type="compositionally biased region" description="Basic and acidic residues" evidence="8">
    <location>
        <begin position="647"/>
        <end position="659"/>
    </location>
</feature>
<dbReference type="PANTHER" id="PTHR30620:SF16">
    <property type="entry name" value="LYSOSOMAL BETA GLUCOSIDASE"/>
    <property type="match status" value="1"/>
</dbReference>
<dbReference type="Gene3D" id="2.60.40.10">
    <property type="entry name" value="Immunoglobulins"/>
    <property type="match status" value="1"/>
</dbReference>
<feature type="domain" description="Fibronectin type III-like" evidence="10">
    <location>
        <begin position="713"/>
        <end position="782"/>
    </location>
</feature>
<dbReference type="InterPro" id="IPR001764">
    <property type="entry name" value="Glyco_hydro_3_N"/>
</dbReference>
<protein>
    <recommendedName>
        <fullName evidence="3">beta-glucosidase</fullName>
        <ecNumber evidence="3">3.2.1.21</ecNumber>
    </recommendedName>
</protein>
<evidence type="ECO:0000256" key="3">
    <source>
        <dbReference type="ARBA" id="ARBA00012744"/>
    </source>
</evidence>
<dbReference type="Gene3D" id="3.40.50.1700">
    <property type="entry name" value="Glycoside hydrolase family 3 C-terminal domain"/>
    <property type="match status" value="1"/>
</dbReference>
<evidence type="ECO:0000256" key="4">
    <source>
        <dbReference type="ARBA" id="ARBA00022729"/>
    </source>
</evidence>
<evidence type="ECO:0000256" key="1">
    <source>
        <dbReference type="ARBA" id="ARBA00000448"/>
    </source>
</evidence>
<dbReference type="Proteomes" id="UP001549366">
    <property type="component" value="Unassembled WGS sequence"/>
</dbReference>
<dbReference type="InterPro" id="IPR051915">
    <property type="entry name" value="Cellulose_Degrad_GH3"/>
</dbReference>
<feature type="region of interest" description="Disordered" evidence="8">
    <location>
        <begin position="640"/>
        <end position="659"/>
    </location>
</feature>
<evidence type="ECO:0000256" key="6">
    <source>
        <dbReference type="ARBA" id="ARBA00023295"/>
    </source>
</evidence>
<reference evidence="11 12" key="1">
    <citation type="submission" date="2024-06" db="EMBL/GenBank/DDBJ databases">
        <title>Genomic Encyclopedia of Type Strains, Phase V (KMG-V): Genome sequencing to study the core and pangenomes of soil and plant-associated prokaryotes.</title>
        <authorList>
            <person name="Whitman W."/>
        </authorList>
    </citation>
    <scope>NUCLEOTIDE SEQUENCE [LARGE SCALE GENOMIC DNA]</scope>
    <source>
        <strain evidence="11 12">NE40</strain>
    </source>
</reference>
<dbReference type="PROSITE" id="PS00775">
    <property type="entry name" value="GLYCOSYL_HYDROL_F3"/>
    <property type="match status" value="1"/>
</dbReference>
<sequence>MKLRVLPLAISCVLASSMTMASGAGSVLNPVKAEVSASVAHWNDDKAEMDAFISELISKMTLKEKIGQLDLQSGNRNVTGPFINEAYEQQIRDGHVGAVFNAYGADFTRHLQTIATEETRLGIPLIVGHDIIHGHKTIFPQSLGEVASWDLNVAKMGARVAAREATADGISWTFAPMADLTRDPRWGRVSEGAGEDVYLATKMSVARVQGFQGEDLGEKDTMMATAKHFVGYGLSQAGRDYHTTDVSDYELWTTQMPPFKAMVDAGVATFMTSFNDLNGIPATGSKFLLTDVLRDQWGFEGFVVTDYTAVNELVPHGFARDDKHAAEIAFNAGADMDMVGLSYITYMEELVAEGKVSEEKIDESVRKILEMKWRLGLFEDPFRYSDKARAEREILSEDNLELARDAARRSMVLLKNDSQTLPLNADKINSIALIGPLADNKSDIIGNWAAAGDRKTIPVSVKEGLEARLNDDVTINYATGATHSYIADAETVEMKTKVGMVAYTTADNPQLEKDFKAAIEAAKKSDVIVLAMGEQERMSGEAASRVELGLPGNQVELMKELKKLNKPMVLVLMSGRPNDLRWEDANMDAILHTWFPGTSGGHAIADVLFGDYNPSGKLPMTFPRSVGQVPLYYNMKNTGRPYDAENENQRQEHYKSRYDDSPNTPLYEFGFGLSYTTFHYGDVVLSSNELKMNDDELKVTVKVTNTGDYAGEEVVQLYTRQLVGTTTRPVKELKGFQKIHFEKGESKEVTFTLTAEDLAFYRGDMSWGSEAGDFHVFVGTSSDKVQKAEFKLVD</sequence>
<evidence type="ECO:0000313" key="12">
    <source>
        <dbReference type="Proteomes" id="UP001549366"/>
    </source>
</evidence>
<keyword evidence="6 7" id="KW-0326">Glycosidase</keyword>
<dbReference type="InterPro" id="IPR026891">
    <property type="entry name" value="Fn3-like"/>
</dbReference>
<dbReference type="PANTHER" id="PTHR30620">
    <property type="entry name" value="PERIPLASMIC BETA-GLUCOSIDASE-RELATED"/>
    <property type="match status" value="1"/>
</dbReference>
<dbReference type="NCBIfam" id="NF011678">
    <property type="entry name" value="PRK15098.1"/>
    <property type="match status" value="1"/>
</dbReference>
<dbReference type="InterPro" id="IPR002772">
    <property type="entry name" value="Glyco_hydro_3_C"/>
</dbReference>
<dbReference type="SUPFAM" id="SSF52279">
    <property type="entry name" value="Beta-D-glucan exohydrolase, C-terminal domain"/>
    <property type="match status" value="1"/>
</dbReference>
<comment type="similarity">
    <text evidence="2 7">Belongs to the glycosyl hydrolase 3 family.</text>
</comment>
<evidence type="ECO:0000256" key="2">
    <source>
        <dbReference type="ARBA" id="ARBA00005336"/>
    </source>
</evidence>
<comment type="caution">
    <text evidence="11">The sequence shown here is derived from an EMBL/GenBank/DDBJ whole genome shotgun (WGS) entry which is preliminary data.</text>
</comment>
<organism evidence="11 12">
    <name type="scientific">Endozoicomonas lisbonensis</name>
    <dbReference type="NCBI Taxonomy" id="3120522"/>
    <lineage>
        <taxon>Bacteria</taxon>
        <taxon>Pseudomonadati</taxon>
        <taxon>Pseudomonadota</taxon>
        <taxon>Gammaproteobacteria</taxon>
        <taxon>Oceanospirillales</taxon>
        <taxon>Endozoicomonadaceae</taxon>
        <taxon>Endozoicomonas</taxon>
    </lineage>
</organism>
<dbReference type="InterPro" id="IPR017853">
    <property type="entry name" value="GH"/>
</dbReference>
<dbReference type="Pfam" id="PF01915">
    <property type="entry name" value="Glyco_hydro_3_C"/>
    <property type="match status" value="1"/>
</dbReference>